<protein>
    <submittedName>
        <fullName evidence="2">Uncharacterized protein</fullName>
    </submittedName>
</protein>
<evidence type="ECO:0000256" key="1">
    <source>
        <dbReference type="SAM" id="SignalP"/>
    </source>
</evidence>
<dbReference type="Proteomes" id="UP000053766">
    <property type="component" value="Unassembled WGS sequence"/>
</dbReference>
<feature type="chain" id="PRO_5002336501" evidence="1">
    <location>
        <begin position="29"/>
        <end position="223"/>
    </location>
</feature>
<keyword evidence="3" id="KW-1185">Reference proteome</keyword>
<gene>
    <name evidence="2" type="ORF">DICVIV_01757</name>
</gene>
<accession>A0A0D8YBV3</accession>
<feature type="signal peptide" evidence="1">
    <location>
        <begin position="1"/>
        <end position="28"/>
    </location>
</feature>
<dbReference type="AlphaFoldDB" id="A0A0D8YBV3"/>
<proteinExistence type="predicted"/>
<sequence>MMTGRCFSAKMLMIPFLISTIIVNVINACGRTPPGHEKILNFTIDRFTIPSAMAYTSTSSVAAQVPRISRSLADAVKVVEDLILNAMDDEIVEEGRKAGLTNNLIMVVLDQLIVTVSYTPLKCDVVFLNNGLLSDRARMTNCFIIDDTVTALCDRQSCSISPPSSISPIPLQYLEIFVSLKISNAAMASWTSRLWRTLLNRATRSLSSGPYGEDFRTASVTID</sequence>
<evidence type="ECO:0000313" key="3">
    <source>
        <dbReference type="Proteomes" id="UP000053766"/>
    </source>
</evidence>
<reference evidence="3" key="2">
    <citation type="journal article" date="2016" name="Sci. Rep.">
        <title>Dictyocaulus viviparus genome, variome and transcriptome elucidate lungworm biology and support future intervention.</title>
        <authorList>
            <person name="McNulty S.N."/>
            <person name="Strube C."/>
            <person name="Rosa B.A."/>
            <person name="Martin J.C."/>
            <person name="Tyagi R."/>
            <person name="Choi Y.J."/>
            <person name="Wang Q."/>
            <person name="Hallsworth Pepin K."/>
            <person name="Zhang X."/>
            <person name="Ozersky P."/>
            <person name="Wilson R.K."/>
            <person name="Sternberg P.W."/>
            <person name="Gasser R.B."/>
            <person name="Mitreva M."/>
        </authorList>
    </citation>
    <scope>NUCLEOTIDE SEQUENCE [LARGE SCALE GENOMIC DNA]</scope>
    <source>
        <strain evidence="3">HannoverDv2000</strain>
    </source>
</reference>
<name>A0A0D8YBV3_DICVI</name>
<keyword evidence="1" id="KW-0732">Signal</keyword>
<dbReference type="EMBL" id="KN716171">
    <property type="protein sequence ID" value="KJH52056.1"/>
    <property type="molecule type" value="Genomic_DNA"/>
</dbReference>
<reference evidence="2 3" key="1">
    <citation type="submission" date="2013-11" db="EMBL/GenBank/DDBJ databases">
        <title>Draft genome of the bovine lungworm Dictyocaulus viviparus.</title>
        <authorList>
            <person name="Mitreva M."/>
        </authorList>
    </citation>
    <scope>NUCLEOTIDE SEQUENCE [LARGE SCALE GENOMIC DNA]</scope>
    <source>
        <strain evidence="2 3">HannoverDv2000</strain>
    </source>
</reference>
<dbReference type="OrthoDB" id="5874762at2759"/>
<organism evidence="2 3">
    <name type="scientific">Dictyocaulus viviparus</name>
    <name type="common">Bovine lungworm</name>
    <dbReference type="NCBI Taxonomy" id="29172"/>
    <lineage>
        <taxon>Eukaryota</taxon>
        <taxon>Metazoa</taxon>
        <taxon>Ecdysozoa</taxon>
        <taxon>Nematoda</taxon>
        <taxon>Chromadorea</taxon>
        <taxon>Rhabditida</taxon>
        <taxon>Rhabditina</taxon>
        <taxon>Rhabditomorpha</taxon>
        <taxon>Strongyloidea</taxon>
        <taxon>Metastrongylidae</taxon>
        <taxon>Dictyocaulus</taxon>
    </lineage>
</organism>
<evidence type="ECO:0000313" key="2">
    <source>
        <dbReference type="EMBL" id="KJH52056.1"/>
    </source>
</evidence>